<sequence length="242" mass="25397">MRSIDALFVDGSGMLRGLFPPGPLIFPVAATEILALDAAVRVATTGHQIQPGAPRPWLEPLIGYLSRRLPAFERALSAEPAVVQRSLDRAAERLAALEDLGAPAVVLDAARRHARAVGAASWSVSIDLAAWIPDPAAIAATVDVDRWPTRPPVVTADISDLVLLAALCTVGPHAASVRVDDAGRGRDGHGLRWRGLGGIGEDRPGPEPGLVPDGGVVVELAVDDERVHRLQFAGAYLAVELA</sequence>
<dbReference type="RefSeq" id="WP_203845735.1">
    <property type="nucleotide sequence ID" value="NZ_BAAAVW010000006.1"/>
</dbReference>
<gene>
    <name evidence="1" type="ORF">Dsi01nite_019190</name>
</gene>
<dbReference type="Proteomes" id="UP000660611">
    <property type="component" value="Unassembled WGS sequence"/>
</dbReference>
<organism evidence="1 2">
    <name type="scientific">Dactylosporangium siamense</name>
    <dbReference type="NCBI Taxonomy" id="685454"/>
    <lineage>
        <taxon>Bacteria</taxon>
        <taxon>Bacillati</taxon>
        <taxon>Actinomycetota</taxon>
        <taxon>Actinomycetes</taxon>
        <taxon>Micromonosporales</taxon>
        <taxon>Micromonosporaceae</taxon>
        <taxon>Dactylosporangium</taxon>
    </lineage>
</organism>
<evidence type="ECO:0000313" key="1">
    <source>
        <dbReference type="EMBL" id="GIG43878.1"/>
    </source>
</evidence>
<name>A0A919PKU7_9ACTN</name>
<dbReference type="EMBL" id="BONQ01000029">
    <property type="protein sequence ID" value="GIG43878.1"/>
    <property type="molecule type" value="Genomic_DNA"/>
</dbReference>
<reference evidence="1" key="1">
    <citation type="submission" date="2021-01" db="EMBL/GenBank/DDBJ databases">
        <title>Whole genome shotgun sequence of Dactylosporangium siamense NBRC 106093.</title>
        <authorList>
            <person name="Komaki H."/>
            <person name="Tamura T."/>
        </authorList>
    </citation>
    <scope>NUCLEOTIDE SEQUENCE</scope>
    <source>
        <strain evidence="1">NBRC 106093</strain>
    </source>
</reference>
<accession>A0A919PKU7</accession>
<proteinExistence type="predicted"/>
<keyword evidence="2" id="KW-1185">Reference proteome</keyword>
<evidence type="ECO:0000313" key="2">
    <source>
        <dbReference type="Proteomes" id="UP000660611"/>
    </source>
</evidence>
<comment type="caution">
    <text evidence="1">The sequence shown here is derived from an EMBL/GenBank/DDBJ whole genome shotgun (WGS) entry which is preliminary data.</text>
</comment>
<dbReference type="AlphaFoldDB" id="A0A919PKU7"/>
<protein>
    <submittedName>
        <fullName evidence="1">Uncharacterized protein</fullName>
    </submittedName>
</protein>